<keyword evidence="2" id="KW-1133">Transmembrane helix</keyword>
<dbReference type="InterPro" id="IPR052529">
    <property type="entry name" value="Bact_Transport_Assoc"/>
</dbReference>
<proteinExistence type="predicted"/>
<feature type="transmembrane region" description="Helical" evidence="2">
    <location>
        <begin position="262"/>
        <end position="279"/>
    </location>
</feature>
<keyword evidence="5" id="KW-1185">Reference proteome</keyword>
<evidence type="ECO:0000259" key="3">
    <source>
        <dbReference type="Pfam" id="PF04235"/>
    </source>
</evidence>
<feature type="transmembrane region" description="Helical" evidence="2">
    <location>
        <begin position="196"/>
        <end position="215"/>
    </location>
</feature>
<evidence type="ECO:0000256" key="2">
    <source>
        <dbReference type="SAM" id="Phobius"/>
    </source>
</evidence>
<protein>
    <recommendedName>
        <fullName evidence="3">DUF418 domain-containing protein</fullName>
    </recommendedName>
</protein>
<feature type="transmembrane region" description="Helical" evidence="2">
    <location>
        <begin position="221"/>
        <end position="242"/>
    </location>
</feature>
<feature type="transmembrane region" description="Helical" evidence="2">
    <location>
        <begin position="362"/>
        <end position="381"/>
    </location>
</feature>
<reference evidence="4 5" key="1">
    <citation type="submission" date="2015-03" db="EMBL/GenBank/DDBJ databases">
        <title>Genome sequence of Variovorax paradoxus TBEA6.</title>
        <authorList>
            <person name="Poehlein A."/>
            <person name="Schuldes J."/>
            <person name="Wuebbeler J.H."/>
            <person name="Hiessl S."/>
            <person name="Steinbuechel A."/>
            <person name="Daniel R."/>
        </authorList>
    </citation>
    <scope>NUCLEOTIDE SEQUENCE [LARGE SCALE GENOMIC DNA]</scope>
    <source>
        <strain evidence="4 5">TBEA6</strain>
    </source>
</reference>
<feature type="transmembrane region" description="Helical" evidence="2">
    <location>
        <begin position="156"/>
        <end position="176"/>
    </location>
</feature>
<keyword evidence="2" id="KW-0812">Transmembrane</keyword>
<dbReference type="PANTHER" id="PTHR30590">
    <property type="entry name" value="INNER MEMBRANE PROTEIN"/>
    <property type="match status" value="1"/>
</dbReference>
<sequence length="424" mass="46700">MNTAPKDMAPHHPPAQNPGGAAPNERQQMVDALRGFALLGILVVNIASFASTYYGLGVPDPMALSLADRCASFVRAFVFETKFYLLFSFLFGYSFTLQMRSAERDGKAFVPRMVRRHVGLWVIGVVHAVLLYYGDILTTYAVLGAVLLMLRRRGDVFLACAGIALVLLTSLLWAAVGQMYTHMDMLMATQAAYAEAAAALAAYRATPAMVVVQHLRDLSQTWWITGLVQAPEALAMFFAGFIAGKRGLLAHVEAHRTLLWRMFWWGLAVGLPGALAYAWPTLRLNDPVRDIQGLAVTLLTAPFLAAAYAAGMLLVFQRGRGGRLLVQLLAPAGRMALSNYLLQSLACAWIFLAYGLSWIGTIGPLATFAVAFAIFAGNLALSRWWMHRFAYGPAEWLLRAFTNLQRPPLRRRRRADQRDSSAES</sequence>
<feature type="region of interest" description="Disordered" evidence="1">
    <location>
        <begin position="1"/>
        <end position="23"/>
    </location>
</feature>
<gene>
    <name evidence="4" type="ORF">VPARA_45070</name>
</gene>
<dbReference type="AlphaFoldDB" id="A0A0H2LVT2"/>
<dbReference type="EMBL" id="JZWI01000024">
    <property type="protein sequence ID" value="KLN54363.1"/>
    <property type="molecule type" value="Genomic_DNA"/>
</dbReference>
<feature type="transmembrane region" description="Helical" evidence="2">
    <location>
        <begin position="76"/>
        <end position="97"/>
    </location>
</feature>
<organism evidence="4 5">
    <name type="scientific">Variovorax paradoxus</name>
    <dbReference type="NCBI Taxonomy" id="34073"/>
    <lineage>
        <taxon>Bacteria</taxon>
        <taxon>Pseudomonadati</taxon>
        <taxon>Pseudomonadota</taxon>
        <taxon>Betaproteobacteria</taxon>
        <taxon>Burkholderiales</taxon>
        <taxon>Comamonadaceae</taxon>
        <taxon>Variovorax</taxon>
    </lineage>
</organism>
<feature type="transmembrane region" description="Helical" evidence="2">
    <location>
        <begin position="337"/>
        <end position="356"/>
    </location>
</feature>
<dbReference type="PANTHER" id="PTHR30590:SF2">
    <property type="entry name" value="INNER MEMBRANE PROTEIN"/>
    <property type="match status" value="1"/>
</dbReference>
<feature type="transmembrane region" description="Helical" evidence="2">
    <location>
        <begin position="118"/>
        <end position="150"/>
    </location>
</feature>
<dbReference type="Pfam" id="PF04235">
    <property type="entry name" value="DUF418"/>
    <property type="match status" value="1"/>
</dbReference>
<feature type="transmembrane region" description="Helical" evidence="2">
    <location>
        <begin position="291"/>
        <end position="316"/>
    </location>
</feature>
<dbReference type="Proteomes" id="UP000035170">
    <property type="component" value="Unassembled WGS sequence"/>
</dbReference>
<evidence type="ECO:0000313" key="4">
    <source>
        <dbReference type="EMBL" id="KLN54363.1"/>
    </source>
</evidence>
<comment type="caution">
    <text evidence="4">The sequence shown here is derived from an EMBL/GenBank/DDBJ whole genome shotgun (WGS) entry which is preliminary data.</text>
</comment>
<keyword evidence="2" id="KW-0472">Membrane</keyword>
<feature type="domain" description="DUF418" evidence="3">
    <location>
        <begin position="243"/>
        <end position="404"/>
    </location>
</feature>
<evidence type="ECO:0000313" key="5">
    <source>
        <dbReference type="Proteomes" id="UP000035170"/>
    </source>
</evidence>
<evidence type="ECO:0000256" key="1">
    <source>
        <dbReference type="SAM" id="MobiDB-lite"/>
    </source>
</evidence>
<dbReference type="PATRIC" id="fig|34073.19.peg.4608"/>
<feature type="transmembrane region" description="Helical" evidence="2">
    <location>
        <begin position="36"/>
        <end position="56"/>
    </location>
</feature>
<dbReference type="InterPro" id="IPR007349">
    <property type="entry name" value="DUF418"/>
</dbReference>
<accession>A0A0H2LVT2</accession>
<name>A0A0H2LVT2_VARPD</name>